<protein>
    <recommendedName>
        <fullName evidence="4">Alpha-catulin</fullName>
    </recommendedName>
</protein>
<dbReference type="GeneTree" id="ENSGT01030000234543"/>
<dbReference type="InterPro" id="IPR030045">
    <property type="entry name" value="CTNNAL1"/>
</dbReference>
<dbReference type="SUPFAM" id="SSF47220">
    <property type="entry name" value="alpha-catenin/vinculin-like"/>
    <property type="match status" value="3"/>
</dbReference>
<dbReference type="GO" id="GO:0007266">
    <property type="term" value="P:Rho protein signal transduction"/>
    <property type="evidence" value="ECO:0007669"/>
    <property type="project" value="InterPro"/>
</dbReference>
<evidence type="ECO:0000256" key="2">
    <source>
        <dbReference type="ARBA" id="ARBA00008376"/>
    </source>
</evidence>
<reference evidence="6" key="2">
    <citation type="submission" date="2025-09" db="UniProtKB">
        <authorList>
            <consortium name="Ensembl"/>
        </authorList>
    </citation>
    <scope>IDENTIFICATION</scope>
</reference>
<keyword evidence="7" id="KW-1185">Reference proteome</keyword>
<accession>A0A8C3ALQ0</accession>
<evidence type="ECO:0000256" key="4">
    <source>
        <dbReference type="ARBA" id="ARBA00074310"/>
    </source>
</evidence>
<organism evidence="6 7">
    <name type="scientific">Cyclopterus lumpus</name>
    <name type="common">Lumpsucker</name>
    <dbReference type="NCBI Taxonomy" id="8103"/>
    <lineage>
        <taxon>Eukaryota</taxon>
        <taxon>Metazoa</taxon>
        <taxon>Chordata</taxon>
        <taxon>Craniata</taxon>
        <taxon>Vertebrata</taxon>
        <taxon>Euteleostomi</taxon>
        <taxon>Actinopterygii</taxon>
        <taxon>Neopterygii</taxon>
        <taxon>Teleostei</taxon>
        <taxon>Neoteleostei</taxon>
        <taxon>Acanthomorphata</taxon>
        <taxon>Eupercaria</taxon>
        <taxon>Perciformes</taxon>
        <taxon>Cottioidei</taxon>
        <taxon>Cottales</taxon>
        <taxon>Cyclopteridae</taxon>
        <taxon>Cyclopterus</taxon>
    </lineage>
</organism>
<dbReference type="Ensembl" id="ENSCLMT00005046618.1">
    <property type="protein sequence ID" value="ENSCLMP00005045037.1"/>
    <property type="gene ID" value="ENSCLMG00005020780.1"/>
</dbReference>
<evidence type="ECO:0000256" key="3">
    <source>
        <dbReference type="ARBA" id="ARBA00022490"/>
    </source>
</evidence>
<comment type="subcellular location">
    <subcellularLocation>
        <location evidence="1">Cytoplasm</location>
    </subcellularLocation>
</comment>
<evidence type="ECO:0000256" key="1">
    <source>
        <dbReference type="ARBA" id="ARBA00004496"/>
    </source>
</evidence>
<dbReference type="Pfam" id="PF01044">
    <property type="entry name" value="Vinculin"/>
    <property type="match status" value="1"/>
</dbReference>
<dbReference type="GO" id="GO:0007155">
    <property type="term" value="P:cell adhesion"/>
    <property type="evidence" value="ECO:0007669"/>
    <property type="project" value="InterPro"/>
</dbReference>
<gene>
    <name evidence="6" type="primary">ctnnal1</name>
</gene>
<evidence type="ECO:0000313" key="6">
    <source>
        <dbReference type="Ensembl" id="ENSCLMP00005045037.1"/>
    </source>
</evidence>
<evidence type="ECO:0000313" key="7">
    <source>
        <dbReference type="Proteomes" id="UP000694565"/>
    </source>
</evidence>
<dbReference type="GO" id="GO:0005737">
    <property type="term" value="C:cytoplasm"/>
    <property type="evidence" value="ECO:0007669"/>
    <property type="project" value="UniProtKB-SubCell"/>
</dbReference>
<dbReference type="PANTHER" id="PTHR46342:SF1">
    <property type="entry name" value="ALPHA-CATULIN"/>
    <property type="match status" value="1"/>
</dbReference>
<dbReference type="Proteomes" id="UP000694565">
    <property type="component" value="Unplaced"/>
</dbReference>
<proteinExistence type="inferred from homology"/>
<sequence>MASSPSGNSNFDSGLEIKTRSVEQTLIPLVSQITTLINHKDKPKKSERTQAAIHRVGQAVSVAVGRFVTVGEAIATENQELKDEMGQACFEARRAGDAIAQLTDVGPALPFQSDGLVTVFSDRTGMVKAARLLLSSVTKVLVLADRIVIKQIITSRNKVLVTLEHLERVSTFQEFVQIFSQFGNEMVEFAHLTGDRQNDLKDEKKKARMAAARAVLEKCTMMLLTASKTCLRHPDCESARINKDAVFHRMRCALEQVIEIVTEARSCGENKILPASIYNGIKDFKVGSEIGLSEGVCEVNQLEALVERTEDFTDSAYTSHEQRQAILSLCQLARQDTQQLVHAWAEAQSVHAKEATEDMEVAILKTCHSVSDLRRELHKVAVIRASDLLKVHGEQLPLRALKAAGAEGKLEAVAEYSRTLTEQKEQLVETCRLLCHVSGNEPLEITCIHAEETFHVIGPQIMSAAQTLALHPSSKIAKENLEVFCEAWESQLCDMALLLREINDVFEGRRGDKRSYLSLPRPGKHSANLKTAKAVKLDTEEQTSMAKLGLELRLLSSDVDTEVEKWEEQEHDIVRQSQSLASMAYNMYLFTRAEGLLKTTLDLFHQAEVCTCLPLFPSSSLFQLVEEEKSVVMTEMEKMVALCQQLQMGAKTPVQGKTATFQKVDSSIQTTRGILTVVLSLLPSCNKLTRKYKSERNSLGFPQDWRERQDASTPVKEEGALHNKNSNGFGVKSLEQHMVGLNLLESK</sequence>
<dbReference type="InterPro" id="IPR006077">
    <property type="entry name" value="Vinculin/catenin"/>
</dbReference>
<evidence type="ECO:0000256" key="5">
    <source>
        <dbReference type="SAM" id="MobiDB-lite"/>
    </source>
</evidence>
<dbReference type="InterPro" id="IPR001033">
    <property type="entry name" value="Alpha_catenin"/>
</dbReference>
<dbReference type="FunFam" id="1.20.120.230:FF:000017">
    <property type="entry name" value="Catenin alpha like 1"/>
    <property type="match status" value="1"/>
</dbReference>
<dbReference type="InterPro" id="IPR036723">
    <property type="entry name" value="Alpha-catenin/vinculin-like_sf"/>
</dbReference>
<dbReference type="GO" id="GO:0051015">
    <property type="term" value="F:actin filament binding"/>
    <property type="evidence" value="ECO:0007669"/>
    <property type="project" value="InterPro"/>
</dbReference>
<feature type="region of interest" description="Disordered" evidence="5">
    <location>
        <begin position="703"/>
        <end position="728"/>
    </location>
</feature>
<reference evidence="6" key="1">
    <citation type="submission" date="2025-08" db="UniProtKB">
        <authorList>
            <consortium name="Ensembl"/>
        </authorList>
    </citation>
    <scope>IDENTIFICATION</scope>
</reference>
<dbReference type="AlphaFoldDB" id="A0A8C3ALQ0"/>
<dbReference type="PRINTS" id="PR00805">
    <property type="entry name" value="ALPHACATENIN"/>
</dbReference>
<feature type="compositionally biased region" description="Basic and acidic residues" evidence="5">
    <location>
        <begin position="704"/>
        <end position="721"/>
    </location>
</feature>
<comment type="similarity">
    <text evidence="2">Belongs to the vinculin/alpha-catenin family.</text>
</comment>
<dbReference type="Gene3D" id="1.20.120.230">
    <property type="entry name" value="Alpha-catenin/vinculin-like"/>
    <property type="match status" value="4"/>
</dbReference>
<dbReference type="PANTHER" id="PTHR46342">
    <property type="entry name" value="ALPHA-CATULIN"/>
    <property type="match status" value="1"/>
</dbReference>
<keyword evidence="3" id="KW-0963">Cytoplasm</keyword>
<dbReference type="GO" id="GO:0045296">
    <property type="term" value="F:cadherin binding"/>
    <property type="evidence" value="ECO:0007669"/>
    <property type="project" value="InterPro"/>
</dbReference>
<name>A0A8C3ALQ0_CYCLU</name>